<feature type="domain" description="Acyl-CoA dehydrogenase/oxidase C-terminal" evidence="7">
    <location>
        <begin position="263"/>
        <end position="415"/>
    </location>
</feature>
<evidence type="ECO:0000256" key="4">
    <source>
        <dbReference type="ARBA" id="ARBA00022827"/>
    </source>
</evidence>
<keyword evidence="5 6" id="KW-0560">Oxidoreductase</keyword>
<comment type="caution">
    <text evidence="9">The sequence shown here is derived from an EMBL/GenBank/DDBJ whole genome shotgun (WGS) entry which is preliminary data.</text>
</comment>
<accession>A0A1Y2F698</accession>
<comment type="similarity">
    <text evidence="2 6">Belongs to the acyl-CoA dehydrogenase family.</text>
</comment>
<dbReference type="Proteomes" id="UP000193467">
    <property type="component" value="Unassembled WGS sequence"/>
</dbReference>
<dbReference type="Gene3D" id="1.20.140.10">
    <property type="entry name" value="Butyryl-CoA Dehydrogenase, subunit A, domain 3"/>
    <property type="match status" value="1"/>
</dbReference>
<dbReference type="GO" id="GO:0005737">
    <property type="term" value="C:cytoplasm"/>
    <property type="evidence" value="ECO:0007669"/>
    <property type="project" value="TreeGrafter"/>
</dbReference>
<dbReference type="InterPro" id="IPR046373">
    <property type="entry name" value="Acyl-CoA_Oxase/DH_mid-dom_sf"/>
</dbReference>
<dbReference type="AlphaFoldDB" id="A0A1Y2F698"/>
<dbReference type="OrthoDB" id="2588832at2759"/>
<dbReference type="CDD" id="cd00567">
    <property type="entry name" value="ACAD"/>
    <property type="match status" value="1"/>
</dbReference>
<evidence type="ECO:0000259" key="8">
    <source>
        <dbReference type="Pfam" id="PF02770"/>
    </source>
</evidence>
<dbReference type="Gene3D" id="2.40.110.10">
    <property type="entry name" value="Butyryl-CoA Dehydrogenase, subunit A, domain 2"/>
    <property type="match status" value="1"/>
</dbReference>
<dbReference type="InterPro" id="IPR009075">
    <property type="entry name" value="AcylCo_DH/oxidase_C"/>
</dbReference>
<reference evidence="9 10" key="1">
    <citation type="submission" date="2016-07" db="EMBL/GenBank/DDBJ databases">
        <title>Pervasive Adenine N6-methylation of Active Genes in Fungi.</title>
        <authorList>
            <consortium name="DOE Joint Genome Institute"/>
            <person name="Mondo S.J."/>
            <person name="Dannebaum R.O."/>
            <person name="Kuo R.C."/>
            <person name="Labutti K."/>
            <person name="Haridas S."/>
            <person name="Kuo A."/>
            <person name="Salamov A."/>
            <person name="Ahrendt S.R."/>
            <person name="Lipzen A."/>
            <person name="Sullivan W."/>
            <person name="Andreopoulos W.B."/>
            <person name="Clum A."/>
            <person name="Lindquist E."/>
            <person name="Daum C."/>
            <person name="Ramamoorthy G.K."/>
            <person name="Gryganskyi A."/>
            <person name="Culley D."/>
            <person name="Magnuson J.K."/>
            <person name="James T.Y."/>
            <person name="O'Malley M.A."/>
            <person name="Stajich J.E."/>
            <person name="Spatafora J.W."/>
            <person name="Visel A."/>
            <person name="Grigoriev I.V."/>
        </authorList>
    </citation>
    <scope>NUCLEOTIDE SEQUENCE [LARGE SCALE GENOMIC DNA]</scope>
    <source>
        <strain evidence="9 10">62-1032</strain>
    </source>
</reference>
<dbReference type="InterPro" id="IPR050741">
    <property type="entry name" value="Acyl-CoA_dehydrogenase"/>
</dbReference>
<feature type="domain" description="Acyl-CoA oxidase/dehydrogenase middle" evidence="8">
    <location>
        <begin position="158"/>
        <end position="251"/>
    </location>
</feature>
<proteinExistence type="inferred from homology"/>
<gene>
    <name evidence="9" type="ORF">BCR35DRAFT_305105</name>
</gene>
<dbReference type="InterPro" id="IPR006091">
    <property type="entry name" value="Acyl-CoA_Oxase/DH_mid-dom"/>
</dbReference>
<name>A0A1Y2F698_9BASI</name>
<dbReference type="Pfam" id="PF00441">
    <property type="entry name" value="Acyl-CoA_dh_1"/>
    <property type="match status" value="1"/>
</dbReference>
<dbReference type="InterPro" id="IPR036250">
    <property type="entry name" value="AcylCo_DH-like_C"/>
</dbReference>
<dbReference type="GO" id="GO:0050660">
    <property type="term" value="F:flavin adenine dinucleotide binding"/>
    <property type="evidence" value="ECO:0007669"/>
    <property type="project" value="InterPro"/>
</dbReference>
<evidence type="ECO:0000256" key="1">
    <source>
        <dbReference type="ARBA" id="ARBA00001974"/>
    </source>
</evidence>
<dbReference type="EMBL" id="MCGR01000029">
    <property type="protein sequence ID" value="ORY78465.1"/>
    <property type="molecule type" value="Genomic_DNA"/>
</dbReference>
<dbReference type="GO" id="GO:0033539">
    <property type="term" value="P:fatty acid beta-oxidation using acyl-CoA dehydrogenase"/>
    <property type="evidence" value="ECO:0007669"/>
    <property type="project" value="TreeGrafter"/>
</dbReference>
<dbReference type="SUPFAM" id="SSF56645">
    <property type="entry name" value="Acyl-CoA dehydrogenase NM domain-like"/>
    <property type="match status" value="1"/>
</dbReference>
<comment type="cofactor">
    <cofactor evidence="1 6">
        <name>FAD</name>
        <dbReference type="ChEBI" id="CHEBI:57692"/>
    </cofactor>
</comment>
<dbReference type="InterPro" id="IPR037069">
    <property type="entry name" value="AcylCoA_DH/ox_N_sf"/>
</dbReference>
<dbReference type="PROSITE" id="PS00072">
    <property type="entry name" value="ACYL_COA_DH_1"/>
    <property type="match status" value="1"/>
</dbReference>
<keyword evidence="10" id="KW-1185">Reference proteome</keyword>
<evidence type="ECO:0000256" key="5">
    <source>
        <dbReference type="ARBA" id="ARBA00023002"/>
    </source>
</evidence>
<dbReference type="InterPro" id="IPR006089">
    <property type="entry name" value="Acyl-CoA_DH_CS"/>
</dbReference>
<dbReference type="PANTHER" id="PTHR48083">
    <property type="entry name" value="MEDIUM-CHAIN SPECIFIC ACYL-COA DEHYDROGENASE, MITOCHONDRIAL-RELATED"/>
    <property type="match status" value="1"/>
</dbReference>
<evidence type="ECO:0000256" key="2">
    <source>
        <dbReference type="ARBA" id="ARBA00009347"/>
    </source>
</evidence>
<evidence type="ECO:0000313" key="10">
    <source>
        <dbReference type="Proteomes" id="UP000193467"/>
    </source>
</evidence>
<keyword evidence="4 6" id="KW-0274">FAD</keyword>
<evidence type="ECO:0000256" key="3">
    <source>
        <dbReference type="ARBA" id="ARBA00022630"/>
    </source>
</evidence>
<keyword evidence="3 6" id="KW-0285">Flavoprotein</keyword>
<dbReference type="SUPFAM" id="SSF47203">
    <property type="entry name" value="Acyl-CoA dehydrogenase C-terminal domain-like"/>
    <property type="match status" value="1"/>
</dbReference>
<dbReference type="PANTHER" id="PTHR48083:SF17">
    <property type="entry name" value="ACYL-COA DEHYDROGENASE (AFU_ORTHOLOGUE AFUA_2G16630)-RELATED"/>
    <property type="match status" value="1"/>
</dbReference>
<dbReference type="InParanoid" id="A0A1Y2F698"/>
<dbReference type="GO" id="GO:0003995">
    <property type="term" value="F:acyl-CoA dehydrogenase activity"/>
    <property type="evidence" value="ECO:0007669"/>
    <property type="project" value="InterPro"/>
</dbReference>
<dbReference type="Pfam" id="PF02770">
    <property type="entry name" value="Acyl-CoA_dh_M"/>
    <property type="match status" value="1"/>
</dbReference>
<evidence type="ECO:0000313" key="9">
    <source>
        <dbReference type="EMBL" id="ORY78465.1"/>
    </source>
</evidence>
<dbReference type="InterPro" id="IPR009100">
    <property type="entry name" value="AcylCoA_DH/oxidase_NM_dom_sf"/>
</dbReference>
<evidence type="ECO:0000259" key="7">
    <source>
        <dbReference type="Pfam" id="PF00441"/>
    </source>
</evidence>
<protein>
    <submittedName>
        <fullName evidence="9">Acyl-CoA dehydrogenase/oxidase</fullName>
    </submittedName>
</protein>
<dbReference type="STRING" id="106004.A0A1Y2F698"/>
<dbReference type="Gene3D" id="1.10.540.10">
    <property type="entry name" value="Acyl-CoA dehydrogenase/oxidase, N-terminal domain"/>
    <property type="match status" value="1"/>
</dbReference>
<evidence type="ECO:0000256" key="6">
    <source>
        <dbReference type="RuleBase" id="RU362125"/>
    </source>
</evidence>
<organism evidence="9 10">
    <name type="scientific">Leucosporidium creatinivorum</name>
    <dbReference type="NCBI Taxonomy" id="106004"/>
    <lineage>
        <taxon>Eukaryota</taxon>
        <taxon>Fungi</taxon>
        <taxon>Dikarya</taxon>
        <taxon>Basidiomycota</taxon>
        <taxon>Pucciniomycotina</taxon>
        <taxon>Microbotryomycetes</taxon>
        <taxon>Leucosporidiales</taxon>
        <taxon>Leucosporidium</taxon>
    </lineage>
</organism>
<sequence length="432" mass="46683">MQPFGNILTPFAEPAWYSTLSSPYYTDKHRRVRAAARAYHDKLAAAAEDWEATGDVPRKAMEAHARAGWTAASIWPTPSAELLKKAGVQLPAGLAPSEWDIWCDFISVDEGARTGFLGASWGLTGGNSIGAPPLVVYGTPEQQGRLLVPILNGGKRICLGITEPSGGSDVSAIRTTATRTEEGYRVSGEKKWITNGMTADYMMTAVRTGGAGAAGLSLLVVPLDAPGVERRKILNTGVAASGSAYITMEDVLVPFDNLIGKEGQGFKMVMTNFLHERLVLSIQSNRMARVCLEDAYEYASTRKTFGKRLLDQPVIRAKLSDMAQIIERNHAWLEQLAYHTTQVSKAEADRDLAGLAALLKVSCTRGLEKCNREALQILGGIGYQRGGRGGRVEQISRDLRVMAIGGGSEEIMSDLGLRMAEQLAGLRSKSKL</sequence>